<evidence type="ECO:0000256" key="1">
    <source>
        <dbReference type="ARBA" id="ARBA00004162"/>
    </source>
</evidence>
<comment type="subcellular location">
    <subcellularLocation>
        <location evidence="1">Cell membrane</location>
        <topology evidence="1">Single-pass membrane protein</topology>
    </subcellularLocation>
</comment>
<protein>
    <recommendedName>
        <fullName evidence="3">Sec translocon accessory complex subunit YajC</fullName>
    </recommendedName>
</protein>
<dbReference type="GO" id="GO:0005886">
    <property type="term" value="C:plasma membrane"/>
    <property type="evidence" value="ECO:0007669"/>
    <property type="project" value="UniProtKB-SubCell"/>
</dbReference>
<feature type="transmembrane region" description="Helical" evidence="11">
    <location>
        <begin position="25"/>
        <end position="42"/>
    </location>
</feature>
<comment type="similarity">
    <text evidence="2">Belongs to the YajC family.</text>
</comment>
<evidence type="ECO:0000256" key="4">
    <source>
        <dbReference type="ARBA" id="ARBA00022448"/>
    </source>
</evidence>
<keyword evidence="8 11" id="KW-1133">Transmembrane helix</keyword>
<evidence type="ECO:0000313" key="12">
    <source>
        <dbReference type="EMBL" id="TLD72671.1"/>
    </source>
</evidence>
<evidence type="ECO:0000256" key="8">
    <source>
        <dbReference type="ARBA" id="ARBA00022989"/>
    </source>
</evidence>
<keyword evidence="7" id="KW-0653">Protein transport</keyword>
<evidence type="ECO:0000256" key="3">
    <source>
        <dbReference type="ARBA" id="ARBA00014962"/>
    </source>
</evidence>
<comment type="caution">
    <text evidence="12">The sequence shown here is derived from an EMBL/GenBank/DDBJ whole genome shotgun (WGS) entry which is preliminary data.</text>
</comment>
<dbReference type="Proteomes" id="UP000306196">
    <property type="component" value="Unassembled WGS sequence"/>
</dbReference>
<gene>
    <name evidence="12" type="primary">yajC</name>
    <name evidence="12" type="ORF">FEM03_00935</name>
</gene>
<keyword evidence="5" id="KW-1003">Cell membrane</keyword>
<evidence type="ECO:0000256" key="2">
    <source>
        <dbReference type="ARBA" id="ARBA00006742"/>
    </source>
</evidence>
<keyword evidence="9" id="KW-0811">Translocation</keyword>
<reference evidence="12 13" key="1">
    <citation type="submission" date="2019-05" db="EMBL/GenBank/DDBJ databases">
        <title>Verrucobacter flavum gen. nov., sp. nov. a new member of the family Verrucomicrobiaceae.</title>
        <authorList>
            <person name="Szuroczki S."/>
            <person name="Abbaszade G."/>
            <person name="Szabo A."/>
            <person name="Felfoldi T."/>
            <person name="Schumann P."/>
            <person name="Boka K."/>
            <person name="Keki Z."/>
            <person name="Toumi M."/>
            <person name="Toth E."/>
        </authorList>
    </citation>
    <scope>NUCLEOTIDE SEQUENCE [LARGE SCALE GENOMIC DNA]</scope>
    <source>
        <strain evidence="12 13">MG-N-17</strain>
    </source>
</reference>
<dbReference type="OrthoDB" id="9800132at2"/>
<name>A0A5R8KKA8_9BACT</name>
<evidence type="ECO:0000256" key="5">
    <source>
        <dbReference type="ARBA" id="ARBA00022475"/>
    </source>
</evidence>
<evidence type="ECO:0000256" key="6">
    <source>
        <dbReference type="ARBA" id="ARBA00022692"/>
    </source>
</evidence>
<dbReference type="RefSeq" id="WP_138084294.1">
    <property type="nucleotide sequence ID" value="NZ_VAUV01000001.1"/>
</dbReference>
<keyword evidence="10 11" id="KW-0472">Membrane</keyword>
<sequence>MTIITTALLAQTAAPAPGGGGLFGNPLVFMILMMVVMYFILIRPQQKKQKEAQNLQKALAPGDQIVTIGGAHGTVTTVHEKTVTIRVAEGKIEFDRTAIASRISPTVESK</sequence>
<keyword evidence="4" id="KW-0813">Transport</keyword>
<dbReference type="PANTHER" id="PTHR33909">
    <property type="entry name" value="SEC TRANSLOCON ACCESSORY COMPLEX SUBUNIT YAJC"/>
    <property type="match status" value="1"/>
</dbReference>
<dbReference type="EMBL" id="VAUV01000001">
    <property type="protein sequence ID" value="TLD72671.1"/>
    <property type="molecule type" value="Genomic_DNA"/>
</dbReference>
<dbReference type="PRINTS" id="PR01853">
    <property type="entry name" value="YAJCTRNLCASE"/>
</dbReference>
<evidence type="ECO:0000313" key="13">
    <source>
        <dbReference type="Proteomes" id="UP000306196"/>
    </source>
</evidence>
<dbReference type="PANTHER" id="PTHR33909:SF1">
    <property type="entry name" value="SEC TRANSLOCON ACCESSORY COMPLEX SUBUNIT YAJC"/>
    <property type="match status" value="1"/>
</dbReference>
<evidence type="ECO:0000256" key="9">
    <source>
        <dbReference type="ARBA" id="ARBA00023010"/>
    </source>
</evidence>
<accession>A0A5R8KKA8</accession>
<proteinExistence type="inferred from homology"/>
<organism evidence="12 13">
    <name type="scientific">Phragmitibacter flavus</name>
    <dbReference type="NCBI Taxonomy" id="2576071"/>
    <lineage>
        <taxon>Bacteria</taxon>
        <taxon>Pseudomonadati</taxon>
        <taxon>Verrucomicrobiota</taxon>
        <taxon>Verrucomicrobiia</taxon>
        <taxon>Verrucomicrobiales</taxon>
        <taxon>Verrucomicrobiaceae</taxon>
        <taxon>Phragmitibacter</taxon>
    </lineage>
</organism>
<evidence type="ECO:0000256" key="11">
    <source>
        <dbReference type="SAM" id="Phobius"/>
    </source>
</evidence>
<evidence type="ECO:0000256" key="7">
    <source>
        <dbReference type="ARBA" id="ARBA00022927"/>
    </source>
</evidence>
<dbReference type="SMART" id="SM01323">
    <property type="entry name" value="YajC"/>
    <property type="match status" value="1"/>
</dbReference>
<dbReference type="GO" id="GO:0015031">
    <property type="term" value="P:protein transport"/>
    <property type="evidence" value="ECO:0007669"/>
    <property type="project" value="UniProtKB-KW"/>
</dbReference>
<dbReference type="Pfam" id="PF02699">
    <property type="entry name" value="YajC"/>
    <property type="match status" value="1"/>
</dbReference>
<dbReference type="NCBIfam" id="TIGR00739">
    <property type="entry name" value="yajC"/>
    <property type="match status" value="1"/>
</dbReference>
<dbReference type="InterPro" id="IPR003849">
    <property type="entry name" value="Preprotein_translocase_YajC"/>
</dbReference>
<keyword evidence="13" id="KW-1185">Reference proteome</keyword>
<evidence type="ECO:0000256" key="10">
    <source>
        <dbReference type="ARBA" id="ARBA00023136"/>
    </source>
</evidence>
<dbReference type="AlphaFoldDB" id="A0A5R8KKA8"/>
<keyword evidence="6 11" id="KW-0812">Transmembrane</keyword>